<evidence type="ECO:0000313" key="3">
    <source>
        <dbReference type="Proteomes" id="UP000317909"/>
    </source>
</evidence>
<dbReference type="Proteomes" id="UP000317909">
    <property type="component" value="Chromosome"/>
</dbReference>
<dbReference type="AlphaFoldDB" id="A0A517TYF7"/>
<evidence type="ECO:0000313" key="2">
    <source>
        <dbReference type="EMBL" id="QDT73413.1"/>
    </source>
</evidence>
<sequence length="49" mass="4977" precursor="true">MKTFLMIVTLACGGALIAGPTARKVTACDNPGCINATADVSFCDEPGCQ</sequence>
<dbReference type="EMBL" id="CP036339">
    <property type="protein sequence ID" value="QDT73413.1"/>
    <property type="molecule type" value="Genomic_DNA"/>
</dbReference>
<dbReference type="KEGG" id="llh:I41_26020"/>
<name>A0A517TYF7_9BACT</name>
<reference evidence="2 3" key="1">
    <citation type="submission" date="2019-02" db="EMBL/GenBank/DDBJ databases">
        <title>Deep-cultivation of Planctomycetes and their phenomic and genomic characterization uncovers novel biology.</title>
        <authorList>
            <person name="Wiegand S."/>
            <person name="Jogler M."/>
            <person name="Boedeker C."/>
            <person name="Pinto D."/>
            <person name="Vollmers J."/>
            <person name="Rivas-Marin E."/>
            <person name="Kohn T."/>
            <person name="Peeters S.H."/>
            <person name="Heuer A."/>
            <person name="Rast P."/>
            <person name="Oberbeckmann S."/>
            <person name="Bunk B."/>
            <person name="Jeske O."/>
            <person name="Meyerdierks A."/>
            <person name="Storesund J.E."/>
            <person name="Kallscheuer N."/>
            <person name="Luecker S."/>
            <person name="Lage O.M."/>
            <person name="Pohl T."/>
            <person name="Merkel B.J."/>
            <person name="Hornburger P."/>
            <person name="Mueller R.-W."/>
            <person name="Bruemmer F."/>
            <person name="Labrenz M."/>
            <person name="Spormann A.M."/>
            <person name="Op den Camp H."/>
            <person name="Overmann J."/>
            <person name="Amann R."/>
            <person name="Jetten M.S.M."/>
            <person name="Mascher T."/>
            <person name="Medema M.H."/>
            <person name="Devos D.P."/>
            <person name="Kaster A.-K."/>
            <person name="Ovreas L."/>
            <person name="Rohde M."/>
            <person name="Galperin M.Y."/>
            <person name="Jogler C."/>
        </authorList>
    </citation>
    <scope>NUCLEOTIDE SEQUENCE [LARGE SCALE GENOMIC DNA]</scope>
    <source>
        <strain evidence="2 3">I41</strain>
    </source>
</reference>
<gene>
    <name evidence="2" type="ORF">I41_26020</name>
</gene>
<protein>
    <submittedName>
        <fullName evidence="2">Uncharacterized protein</fullName>
    </submittedName>
</protein>
<dbReference type="RefSeq" id="WP_168206862.1">
    <property type="nucleotide sequence ID" value="NZ_CP036339.1"/>
</dbReference>
<feature type="signal peptide" evidence="1">
    <location>
        <begin position="1"/>
        <end position="17"/>
    </location>
</feature>
<evidence type="ECO:0000256" key="1">
    <source>
        <dbReference type="SAM" id="SignalP"/>
    </source>
</evidence>
<keyword evidence="1" id="KW-0732">Signal</keyword>
<keyword evidence="3" id="KW-1185">Reference proteome</keyword>
<feature type="chain" id="PRO_5021998710" evidence="1">
    <location>
        <begin position="18"/>
        <end position="49"/>
    </location>
</feature>
<accession>A0A517TYF7</accession>
<organism evidence="2 3">
    <name type="scientific">Lacipirellula limnantheis</name>
    <dbReference type="NCBI Taxonomy" id="2528024"/>
    <lineage>
        <taxon>Bacteria</taxon>
        <taxon>Pseudomonadati</taxon>
        <taxon>Planctomycetota</taxon>
        <taxon>Planctomycetia</taxon>
        <taxon>Pirellulales</taxon>
        <taxon>Lacipirellulaceae</taxon>
        <taxon>Lacipirellula</taxon>
    </lineage>
</organism>
<proteinExistence type="predicted"/>